<dbReference type="PANTHER" id="PTHR22849">
    <property type="entry name" value="WDSAM1 PROTEIN"/>
    <property type="match status" value="1"/>
</dbReference>
<evidence type="ECO:0000259" key="3">
    <source>
        <dbReference type="Pfam" id="PF25598"/>
    </source>
</evidence>
<dbReference type="AlphaFoldDB" id="A0AAD2ACT9"/>
<dbReference type="SUPFAM" id="SSF48371">
    <property type="entry name" value="ARM repeat"/>
    <property type="match status" value="1"/>
</dbReference>
<proteinExistence type="predicted"/>
<evidence type="ECO:0000313" key="5">
    <source>
        <dbReference type="Proteomes" id="UP000834106"/>
    </source>
</evidence>
<accession>A0AAD2ACT9</accession>
<evidence type="ECO:0000313" key="4">
    <source>
        <dbReference type="EMBL" id="CAI9785836.1"/>
    </source>
</evidence>
<keyword evidence="5" id="KW-1185">Reference proteome</keyword>
<dbReference type="InterPro" id="IPR058678">
    <property type="entry name" value="ARM_PUB"/>
</dbReference>
<comment type="function">
    <text evidence="2">Functions as an E3 ubiquitin ligase.</text>
</comment>
<dbReference type="Pfam" id="PF25598">
    <property type="entry name" value="ARM_PUB"/>
    <property type="match status" value="1"/>
</dbReference>
<evidence type="ECO:0000256" key="1">
    <source>
        <dbReference type="ARBA" id="ARBA00022786"/>
    </source>
</evidence>
<dbReference type="Gene3D" id="1.25.10.10">
    <property type="entry name" value="Leucine-rich Repeat Variant"/>
    <property type="match status" value="1"/>
</dbReference>
<organism evidence="4 5">
    <name type="scientific">Fraxinus pennsylvanica</name>
    <dbReference type="NCBI Taxonomy" id="56036"/>
    <lineage>
        <taxon>Eukaryota</taxon>
        <taxon>Viridiplantae</taxon>
        <taxon>Streptophyta</taxon>
        <taxon>Embryophyta</taxon>
        <taxon>Tracheophyta</taxon>
        <taxon>Spermatophyta</taxon>
        <taxon>Magnoliopsida</taxon>
        <taxon>eudicotyledons</taxon>
        <taxon>Gunneridae</taxon>
        <taxon>Pentapetalae</taxon>
        <taxon>asterids</taxon>
        <taxon>lamiids</taxon>
        <taxon>Lamiales</taxon>
        <taxon>Oleaceae</taxon>
        <taxon>Oleeae</taxon>
        <taxon>Fraxinus</taxon>
    </lineage>
</organism>
<dbReference type="InterPro" id="IPR016024">
    <property type="entry name" value="ARM-type_fold"/>
</dbReference>
<evidence type="ECO:0000256" key="2">
    <source>
        <dbReference type="RuleBase" id="RU369093"/>
    </source>
</evidence>
<keyword evidence="1 2" id="KW-0833">Ubl conjugation pathway</keyword>
<comment type="catalytic activity">
    <reaction evidence="2">
        <text>S-ubiquitinyl-[E2 ubiquitin-conjugating enzyme]-L-cysteine + [acceptor protein]-L-lysine = [E2 ubiquitin-conjugating enzyme]-L-cysteine + N(6)-ubiquitinyl-[acceptor protein]-L-lysine.</text>
        <dbReference type="EC" id="2.3.2.27"/>
    </reaction>
</comment>
<protein>
    <recommendedName>
        <fullName evidence="2 3">U-box domain-containing protein</fullName>
        <ecNumber evidence="2">2.3.2.27</ecNumber>
    </recommendedName>
    <alternativeName>
        <fullName evidence="2">RING-type E3 ubiquitin transferase PUB</fullName>
    </alternativeName>
</protein>
<dbReference type="Proteomes" id="UP000834106">
    <property type="component" value="Chromosome 22"/>
</dbReference>
<sequence>MILKSALNVANPVQLFGVKHEFFIEIVQILHDKISQQASKAALKLLVELCPWGINRIKAVESGLVSALIELLLDTSERRACELILTVLEKLCGCPEGLAELLKHGAALDKYVGQAPCNQPAAGCKQATCSSLQQAVQGKGAGGHVGNVTCAAVEGYEGIKRDCWRD</sequence>
<dbReference type="InterPro" id="IPR045185">
    <property type="entry name" value="PUB22/23/24-like"/>
</dbReference>
<dbReference type="EMBL" id="OU503057">
    <property type="protein sequence ID" value="CAI9785836.1"/>
    <property type="molecule type" value="Genomic_DNA"/>
</dbReference>
<reference evidence="4" key="1">
    <citation type="submission" date="2023-05" db="EMBL/GenBank/DDBJ databases">
        <authorList>
            <person name="Huff M."/>
        </authorList>
    </citation>
    <scope>NUCLEOTIDE SEQUENCE</scope>
</reference>
<keyword evidence="2" id="KW-0808">Transferase</keyword>
<feature type="domain" description="U-box" evidence="3">
    <location>
        <begin position="2"/>
        <end position="109"/>
    </location>
</feature>
<dbReference type="GO" id="GO:0061630">
    <property type="term" value="F:ubiquitin protein ligase activity"/>
    <property type="evidence" value="ECO:0007669"/>
    <property type="project" value="UniProtKB-UniRule"/>
</dbReference>
<name>A0AAD2ACT9_9LAMI</name>
<dbReference type="EC" id="2.3.2.27" evidence="2"/>
<comment type="pathway">
    <text evidence="2">Protein modification; protein ubiquitination.</text>
</comment>
<gene>
    <name evidence="4" type="ORF">FPE_LOCUS33266</name>
</gene>
<dbReference type="InterPro" id="IPR011989">
    <property type="entry name" value="ARM-like"/>
</dbReference>
<dbReference type="GO" id="GO:0016567">
    <property type="term" value="P:protein ubiquitination"/>
    <property type="evidence" value="ECO:0007669"/>
    <property type="project" value="UniProtKB-UniRule"/>
</dbReference>
<dbReference type="PANTHER" id="PTHR22849:SF11">
    <property type="entry name" value="U-BOX DOMAIN-CONTAINING PROTEIN"/>
    <property type="match status" value="1"/>
</dbReference>